<keyword evidence="5" id="KW-1185">Reference proteome</keyword>
<dbReference type="InterPro" id="IPR003658">
    <property type="entry name" value="Anti-sigma_ant"/>
</dbReference>
<dbReference type="GO" id="GO:0043856">
    <property type="term" value="F:anti-sigma factor antagonist activity"/>
    <property type="evidence" value="ECO:0007669"/>
    <property type="project" value="InterPro"/>
</dbReference>
<accession>A0A161MBG6</accession>
<sequence>MTDLSITITDHPAFTLITLDGELDRLSAGRLGESLDQVLACGRVHLVIDVGALTFCDSSGLWTLISCQRQATAVGGSVRLAGAHGVVRRLLEITRLTDLFPHDDVVPALRPTTP</sequence>
<dbReference type="RefSeq" id="WP_068897384.1">
    <property type="nucleotide sequence ID" value="NZ_BDCX01000006.1"/>
</dbReference>
<dbReference type="InterPro" id="IPR036513">
    <property type="entry name" value="STAS_dom_sf"/>
</dbReference>
<dbReference type="InterPro" id="IPR002645">
    <property type="entry name" value="STAS_dom"/>
</dbReference>
<dbReference type="AlphaFoldDB" id="A0A161MBG6"/>
<dbReference type="Gene3D" id="3.30.750.24">
    <property type="entry name" value="STAS domain"/>
    <property type="match status" value="1"/>
</dbReference>
<evidence type="ECO:0000313" key="4">
    <source>
        <dbReference type="EMBL" id="GAT67323.1"/>
    </source>
</evidence>
<name>A0A161MBG6_9ACTN</name>
<dbReference type="InterPro" id="IPR058548">
    <property type="entry name" value="MlaB-like_STAS"/>
</dbReference>
<dbReference type="PROSITE" id="PS50801">
    <property type="entry name" value="STAS"/>
    <property type="match status" value="1"/>
</dbReference>
<dbReference type="PANTHER" id="PTHR33495:SF2">
    <property type="entry name" value="ANTI-SIGMA FACTOR ANTAGONIST TM_1081-RELATED"/>
    <property type="match status" value="1"/>
</dbReference>
<evidence type="ECO:0000256" key="1">
    <source>
        <dbReference type="ARBA" id="ARBA00009013"/>
    </source>
</evidence>
<evidence type="ECO:0000313" key="5">
    <source>
        <dbReference type="Proteomes" id="UP000077701"/>
    </source>
</evidence>
<dbReference type="SUPFAM" id="SSF52091">
    <property type="entry name" value="SpoIIaa-like"/>
    <property type="match status" value="1"/>
</dbReference>
<protein>
    <recommendedName>
        <fullName evidence="2">Anti-sigma factor antagonist</fullName>
    </recommendedName>
</protein>
<dbReference type="Pfam" id="PF13466">
    <property type="entry name" value="STAS_2"/>
    <property type="match status" value="1"/>
</dbReference>
<proteinExistence type="inferred from homology"/>
<comment type="similarity">
    <text evidence="1 2">Belongs to the anti-sigma-factor antagonist family.</text>
</comment>
<feature type="domain" description="STAS" evidence="3">
    <location>
        <begin position="4"/>
        <end position="114"/>
    </location>
</feature>
<dbReference type="OrthoDB" id="4249752at2"/>
<gene>
    <name evidence="4" type="ORF">PS9374_02976</name>
</gene>
<dbReference type="EMBL" id="BDCX01000006">
    <property type="protein sequence ID" value="GAT67323.1"/>
    <property type="molecule type" value="Genomic_DNA"/>
</dbReference>
<evidence type="ECO:0000256" key="2">
    <source>
        <dbReference type="RuleBase" id="RU003749"/>
    </source>
</evidence>
<dbReference type="STRING" id="161355.PS9374_02976"/>
<dbReference type="PANTHER" id="PTHR33495">
    <property type="entry name" value="ANTI-SIGMA FACTOR ANTAGONIST TM_1081-RELATED-RELATED"/>
    <property type="match status" value="1"/>
</dbReference>
<dbReference type="CDD" id="cd07043">
    <property type="entry name" value="STAS_anti-anti-sigma_factors"/>
    <property type="match status" value="1"/>
</dbReference>
<dbReference type="NCBIfam" id="TIGR00377">
    <property type="entry name" value="ant_ant_sig"/>
    <property type="match status" value="1"/>
</dbReference>
<dbReference type="Proteomes" id="UP000077701">
    <property type="component" value="Unassembled WGS sequence"/>
</dbReference>
<comment type="caution">
    <text evidence="4">The sequence shown here is derived from an EMBL/GenBank/DDBJ whole genome shotgun (WGS) entry which is preliminary data.</text>
</comment>
<reference evidence="4 5" key="1">
    <citation type="journal article" date="2016" name="Genome Announc.">
        <title>Draft Genome Sequence of Planomonospora sphaerica JCM9374, a Rare Actinomycete.</title>
        <authorList>
            <person name="Dohra H."/>
            <person name="Suzuki T."/>
            <person name="Inoue Y."/>
            <person name="Kodani S."/>
        </authorList>
    </citation>
    <scope>NUCLEOTIDE SEQUENCE [LARGE SCALE GENOMIC DNA]</scope>
    <source>
        <strain evidence="4 5">JCM 9374</strain>
    </source>
</reference>
<reference evidence="5" key="2">
    <citation type="submission" date="2016-04" db="EMBL/GenBank/DDBJ databases">
        <title>Planomonospora sphaerica JCM9374 whole genome shotgun sequence.</title>
        <authorList>
            <person name="Suzuki T."/>
            <person name="Dohra H."/>
            <person name="Kodani S."/>
        </authorList>
    </citation>
    <scope>NUCLEOTIDE SEQUENCE [LARGE SCALE GENOMIC DNA]</scope>
    <source>
        <strain evidence="5">JCM 9374</strain>
    </source>
</reference>
<organism evidence="4 5">
    <name type="scientific">Planomonospora sphaerica</name>
    <dbReference type="NCBI Taxonomy" id="161355"/>
    <lineage>
        <taxon>Bacteria</taxon>
        <taxon>Bacillati</taxon>
        <taxon>Actinomycetota</taxon>
        <taxon>Actinomycetes</taxon>
        <taxon>Streptosporangiales</taxon>
        <taxon>Streptosporangiaceae</taxon>
        <taxon>Planomonospora</taxon>
    </lineage>
</organism>
<evidence type="ECO:0000259" key="3">
    <source>
        <dbReference type="PROSITE" id="PS50801"/>
    </source>
</evidence>